<reference evidence="1 2" key="1">
    <citation type="journal article" date="2018" name="Front. Plant Sci.">
        <title>Red Clover (Trifolium pratense) and Zigzag Clover (T. medium) - A Picture of Genomic Similarities and Differences.</title>
        <authorList>
            <person name="Dluhosova J."/>
            <person name="Istvanek J."/>
            <person name="Nedelnik J."/>
            <person name="Repkova J."/>
        </authorList>
    </citation>
    <scope>NUCLEOTIDE SEQUENCE [LARGE SCALE GENOMIC DNA]</scope>
    <source>
        <strain evidence="2">cv. 10/8</strain>
        <tissue evidence="1">Leaf</tissue>
    </source>
</reference>
<evidence type="ECO:0000313" key="1">
    <source>
        <dbReference type="EMBL" id="MCI80759.1"/>
    </source>
</evidence>
<comment type="caution">
    <text evidence="1">The sequence shown here is derived from an EMBL/GenBank/DDBJ whole genome shotgun (WGS) entry which is preliminary data.</text>
</comment>
<keyword evidence="2" id="KW-1185">Reference proteome</keyword>
<sequence length="48" mass="5160">GESSSLESCFALRALPPFAPQSSPNSLVAMSFAEYFGLNNCEGGWLYL</sequence>
<protein>
    <submittedName>
        <fullName evidence="1">Uncharacterized protein</fullName>
    </submittedName>
</protein>
<dbReference type="AlphaFoldDB" id="A0A392V0J9"/>
<dbReference type="EMBL" id="LXQA011002663">
    <property type="protein sequence ID" value="MCI80759.1"/>
    <property type="molecule type" value="Genomic_DNA"/>
</dbReference>
<feature type="non-terminal residue" evidence="1">
    <location>
        <position position="1"/>
    </location>
</feature>
<accession>A0A392V0J9</accession>
<proteinExistence type="predicted"/>
<name>A0A392V0J9_9FABA</name>
<organism evidence="1 2">
    <name type="scientific">Trifolium medium</name>
    <dbReference type="NCBI Taxonomy" id="97028"/>
    <lineage>
        <taxon>Eukaryota</taxon>
        <taxon>Viridiplantae</taxon>
        <taxon>Streptophyta</taxon>
        <taxon>Embryophyta</taxon>
        <taxon>Tracheophyta</taxon>
        <taxon>Spermatophyta</taxon>
        <taxon>Magnoliopsida</taxon>
        <taxon>eudicotyledons</taxon>
        <taxon>Gunneridae</taxon>
        <taxon>Pentapetalae</taxon>
        <taxon>rosids</taxon>
        <taxon>fabids</taxon>
        <taxon>Fabales</taxon>
        <taxon>Fabaceae</taxon>
        <taxon>Papilionoideae</taxon>
        <taxon>50 kb inversion clade</taxon>
        <taxon>NPAAA clade</taxon>
        <taxon>Hologalegina</taxon>
        <taxon>IRL clade</taxon>
        <taxon>Trifolieae</taxon>
        <taxon>Trifolium</taxon>
    </lineage>
</organism>
<dbReference type="Proteomes" id="UP000265520">
    <property type="component" value="Unassembled WGS sequence"/>
</dbReference>
<evidence type="ECO:0000313" key="2">
    <source>
        <dbReference type="Proteomes" id="UP000265520"/>
    </source>
</evidence>